<protein>
    <submittedName>
        <fullName evidence="5">ABC transporter substrate-binding protein</fullName>
    </submittedName>
</protein>
<proteinExistence type="inferred from homology"/>
<dbReference type="InterPro" id="IPR006059">
    <property type="entry name" value="SBP"/>
</dbReference>
<dbReference type="PANTHER" id="PTHR30061">
    <property type="entry name" value="MALTOSE-BINDING PERIPLASMIC PROTEIN"/>
    <property type="match status" value="1"/>
</dbReference>
<evidence type="ECO:0000313" key="7">
    <source>
        <dbReference type="Proteomes" id="UP000002754"/>
    </source>
</evidence>
<dbReference type="Proteomes" id="UP000002754">
    <property type="component" value="Unassembled WGS sequence"/>
</dbReference>
<dbReference type="STRING" id="1218173.BALCAV_0218925"/>
<evidence type="ECO:0000256" key="3">
    <source>
        <dbReference type="ARBA" id="ARBA00022729"/>
    </source>
</evidence>
<dbReference type="CDD" id="cd14748">
    <property type="entry name" value="PBP2_UgpB"/>
    <property type="match status" value="1"/>
</dbReference>
<dbReference type="GO" id="GO:0055052">
    <property type="term" value="C:ATP-binding cassette (ABC) transporter complex, substrate-binding subunit-containing"/>
    <property type="evidence" value="ECO:0007669"/>
    <property type="project" value="TreeGrafter"/>
</dbReference>
<dbReference type="GO" id="GO:0015768">
    <property type="term" value="P:maltose transport"/>
    <property type="evidence" value="ECO:0007669"/>
    <property type="project" value="TreeGrafter"/>
</dbReference>
<evidence type="ECO:0000256" key="4">
    <source>
        <dbReference type="SAM" id="Phobius"/>
    </source>
</evidence>
<dbReference type="eggNOG" id="COG2182">
    <property type="taxonomic scope" value="Bacteria"/>
</dbReference>
<dbReference type="PROSITE" id="PS01037">
    <property type="entry name" value="SBP_BACTERIAL_1"/>
    <property type="match status" value="1"/>
</dbReference>
<dbReference type="RefSeq" id="WP_003322069.1">
    <property type="nucleotide sequence ID" value="NZ_ALPT02000087.1"/>
</dbReference>
<evidence type="ECO:0000313" key="6">
    <source>
        <dbReference type="EMBL" id="THG88567.1"/>
    </source>
</evidence>
<accession>A0A094WJ65</accession>
<dbReference type="GO" id="GO:0055085">
    <property type="term" value="P:transmembrane transport"/>
    <property type="evidence" value="ECO:0007669"/>
    <property type="project" value="InterPro"/>
</dbReference>
<keyword evidence="4" id="KW-1133">Transmembrane helix</keyword>
<dbReference type="PANTHER" id="PTHR30061:SF50">
    <property type="entry name" value="MALTOSE_MALTODEXTRIN-BINDING PERIPLASMIC PROTEIN"/>
    <property type="match status" value="1"/>
</dbReference>
<dbReference type="EMBL" id="ALPT02000087">
    <property type="protein sequence ID" value="KGA96003.1"/>
    <property type="molecule type" value="Genomic_DNA"/>
</dbReference>
<evidence type="ECO:0000256" key="2">
    <source>
        <dbReference type="ARBA" id="ARBA00022448"/>
    </source>
</evidence>
<gene>
    <name evidence="6" type="ORF">AJ85_02355</name>
    <name evidence="5" type="ORF">BALCAV_0218925</name>
</gene>
<organism evidence="5 7">
    <name type="scientific">Alkalihalobacillus alcalophilus ATCC 27647 = CGMCC 1.3604</name>
    <dbReference type="NCBI Taxonomy" id="1218173"/>
    <lineage>
        <taxon>Bacteria</taxon>
        <taxon>Bacillati</taxon>
        <taxon>Bacillota</taxon>
        <taxon>Bacilli</taxon>
        <taxon>Bacillales</taxon>
        <taxon>Bacillaceae</taxon>
        <taxon>Alkalihalobacillus</taxon>
    </lineage>
</organism>
<comment type="caution">
    <text evidence="5">The sequence shown here is derived from an EMBL/GenBank/DDBJ whole genome shotgun (WGS) entry which is preliminary data.</text>
</comment>
<dbReference type="AlphaFoldDB" id="A0A094WJ65"/>
<dbReference type="GO" id="GO:0042956">
    <property type="term" value="P:maltodextrin transmembrane transport"/>
    <property type="evidence" value="ECO:0007669"/>
    <property type="project" value="TreeGrafter"/>
</dbReference>
<dbReference type="Gene3D" id="3.40.190.10">
    <property type="entry name" value="Periplasmic binding protein-like II"/>
    <property type="match status" value="2"/>
</dbReference>
<dbReference type="Pfam" id="PF01547">
    <property type="entry name" value="SBP_bac_1"/>
    <property type="match status" value="1"/>
</dbReference>
<keyword evidence="7" id="KW-1185">Reference proteome</keyword>
<dbReference type="InterPro" id="IPR006061">
    <property type="entry name" value="SBP_1_CS"/>
</dbReference>
<keyword evidence="2" id="KW-0813">Transport</keyword>
<dbReference type="EMBL" id="JALP01000370">
    <property type="protein sequence ID" value="THG88567.1"/>
    <property type="molecule type" value="Genomic_DNA"/>
</dbReference>
<keyword evidence="4" id="KW-0472">Membrane</keyword>
<keyword evidence="3" id="KW-0732">Signal</keyword>
<keyword evidence="4" id="KW-0812">Transmembrane</keyword>
<evidence type="ECO:0000256" key="1">
    <source>
        <dbReference type="ARBA" id="ARBA00008520"/>
    </source>
</evidence>
<reference evidence="6 8" key="2">
    <citation type="submission" date="2014-01" db="EMBL/GenBank/DDBJ databases">
        <title>Draft genome sequencing of Bacillus alcalophilus CGMCC 1.3604.</title>
        <authorList>
            <person name="Yang J."/>
            <person name="Diao L."/>
            <person name="Yang S."/>
        </authorList>
    </citation>
    <scope>NUCLEOTIDE SEQUENCE [LARGE SCALE GENOMIC DNA]</scope>
    <source>
        <strain evidence="6 8">CGMCC 1.3604</strain>
    </source>
</reference>
<feature type="transmembrane region" description="Helical" evidence="4">
    <location>
        <begin position="5"/>
        <end position="24"/>
    </location>
</feature>
<comment type="similarity">
    <text evidence="1">Belongs to the bacterial solute-binding protein 1 family.</text>
</comment>
<dbReference type="GO" id="GO:1901982">
    <property type="term" value="F:maltose binding"/>
    <property type="evidence" value="ECO:0007669"/>
    <property type="project" value="TreeGrafter"/>
</dbReference>
<dbReference type="SUPFAM" id="SSF53850">
    <property type="entry name" value="Periplasmic binding protein-like II"/>
    <property type="match status" value="1"/>
</dbReference>
<dbReference type="OrthoDB" id="9782846at2"/>
<dbReference type="Proteomes" id="UP000297014">
    <property type="component" value="Unassembled WGS sequence"/>
</dbReference>
<sequence>MKRNFFITLVFILIIITGLLYVMSNFTGEKEQSRGQNESVEDIQIHFWRNYGNDLENQAFTELINHFERLNPGIKVKMRSIPYSDYEILIRTEFAAGNPPDVLMIDSPNLALYAQTGVLNSLTSFIDESSLQDFPDSTVEGLMYENEPYLMPITESGLALFYNIPLFKEAGLSLPKKDPHEPLTWEEVREMAIEISRIGDEVDGLDPAQGFASGEAAAYFKMPILWQFGAEILSPDGTTSNGYLNSAEAIEALTFYQNLYHEDEVASVEMTAGSFEKNLLGLTVLGSWAVADFQNHYELELDVDFGIAPLPKAKMQAVPNGGWALAMTSESNHSEEAWAFIEFLSSYAGMKKYVEITGDIPARISVAEDIPELNQYPLNIFVEQAHHYSKSRPVTPVYPVVSDEIRTLFEEVGIGGKDVKASVQKAVETIDAALEPN</sequence>
<evidence type="ECO:0000313" key="8">
    <source>
        <dbReference type="Proteomes" id="UP000297014"/>
    </source>
</evidence>
<name>A0A094WJ65_ALKAL</name>
<reference evidence="5 7" key="1">
    <citation type="journal article" date="2014" name="Genome Announc.">
        <title>Draft Genome Sequence of Bacillus alcalophilus AV1934, a Classic Alkaliphile Isolated from Human Feces in 1934.</title>
        <authorList>
            <person name="Attie O."/>
            <person name="Jayaprakash A."/>
            <person name="Shah H."/>
            <person name="Paulsen I.T."/>
            <person name="Morino M."/>
            <person name="Takahashi Y."/>
            <person name="Narumi I."/>
            <person name="Sachidanandam R."/>
            <person name="Satoh K."/>
            <person name="Ito M."/>
            <person name="Krulwich T.A."/>
        </authorList>
    </citation>
    <scope>NUCLEOTIDE SEQUENCE [LARGE SCALE GENOMIC DNA]</scope>
    <source>
        <strain evidence="5 7">AV1934</strain>
    </source>
</reference>
<evidence type="ECO:0000313" key="5">
    <source>
        <dbReference type="EMBL" id="KGA96003.1"/>
    </source>
</evidence>